<organism evidence="1 2">
    <name type="scientific">Pararhizobium antarcticum</name>
    <dbReference type="NCBI Taxonomy" id="1798805"/>
    <lineage>
        <taxon>Bacteria</taxon>
        <taxon>Pseudomonadati</taxon>
        <taxon>Pseudomonadota</taxon>
        <taxon>Alphaproteobacteria</taxon>
        <taxon>Hyphomicrobiales</taxon>
        <taxon>Rhizobiaceae</taxon>
        <taxon>Rhizobium/Agrobacterium group</taxon>
        <taxon>Pararhizobium</taxon>
    </lineage>
</organism>
<dbReference type="RefSeq" id="WP_071833648.1">
    <property type="nucleotide sequence ID" value="NZ_LSRP01000091.1"/>
</dbReference>
<proteinExistence type="predicted"/>
<dbReference type="OrthoDB" id="7630456at2"/>
<evidence type="ECO:0000313" key="1">
    <source>
        <dbReference type="EMBL" id="OJF95897.1"/>
    </source>
</evidence>
<evidence type="ECO:0008006" key="3">
    <source>
        <dbReference type="Google" id="ProtNLM"/>
    </source>
</evidence>
<dbReference type="InterPro" id="IPR021508">
    <property type="entry name" value="Gp17-like"/>
</dbReference>
<dbReference type="Proteomes" id="UP000182661">
    <property type="component" value="Unassembled WGS sequence"/>
</dbReference>
<dbReference type="EMBL" id="LSRP01000091">
    <property type="protein sequence ID" value="OJF95897.1"/>
    <property type="molecule type" value="Genomic_DNA"/>
</dbReference>
<dbReference type="InterPro" id="IPR053745">
    <property type="entry name" value="Viral_Tail_Comp_sf"/>
</dbReference>
<comment type="caution">
    <text evidence="1">The sequence shown here is derived from an EMBL/GenBank/DDBJ whole genome shotgun (WGS) entry which is preliminary data.</text>
</comment>
<gene>
    <name evidence="1" type="ORF">AX760_18895</name>
</gene>
<reference evidence="1 2" key="1">
    <citation type="submission" date="2016-02" db="EMBL/GenBank/DDBJ databases">
        <title>Genome sequencing of a beta-galactosidase producing bacteria Rhizobium sp. 59.</title>
        <authorList>
            <person name="Wang D."/>
            <person name="Kot W."/>
            <person name="Qin Y."/>
            <person name="Hansen L."/>
            <person name="Naqvi K."/>
            <person name="Rensing C."/>
        </authorList>
    </citation>
    <scope>NUCLEOTIDE SEQUENCE [LARGE SCALE GENOMIC DNA]</scope>
    <source>
        <strain evidence="1 2">59</strain>
    </source>
</reference>
<name>A0A657LVM2_9HYPH</name>
<keyword evidence="2" id="KW-1185">Reference proteome</keyword>
<dbReference type="Gene3D" id="3.30.2000.30">
    <property type="match status" value="1"/>
</dbReference>
<dbReference type="Pfam" id="PF11367">
    <property type="entry name" value="Tail_completion_gp17"/>
    <property type="match status" value="1"/>
</dbReference>
<accession>A0A657LVM2</accession>
<evidence type="ECO:0000313" key="2">
    <source>
        <dbReference type="Proteomes" id="UP000182661"/>
    </source>
</evidence>
<protein>
    <recommendedName>
        <fullName evidence="3">DUF3168 domain-containing protein</fullName>
    </recommendedName>
</protein>
<dbReference type="AlphaFoldDB" id="A0A657LVM2"/>
<sequence>MSAAQALQAAIYARLSEDAVLTALIGTDGVHDRLLLRRDEPHVRFAGIETRDWSTASEPGEEHIVTLEVRSGEGGHRVTQAIAARLHALIDDAALPLSGAVLVNLRHQKTRFVRDAKARGHLAEMMFRAVTE</sequence>